<reference evidence="1 2" key="1">
    <citation type="submission" date="2009-02" db="EMBL/GenBank/DDBJ databases">
        <authorList>
            <person name="Fulton L."/>
            <person name="Clifton S."/>
            <person name="Fulton B."/>
            <person name="Xu J."/>
            <person name="Minx P."/>
            <person name="Pepin K.H."/>
            <person name="Johnson M."/>
            <person name="Bhonagiri V."/>
            <person name="Nash W.E."/>
            <person name="Mardis E.R."/>
            <person name="Wilson R.K."/>
        </authorList>
    </citation>
    <scope>NUCLEOTIDE SEQUENCE [LARGE SCALE GENOMIC DNA]</scope>
    <source>
        <strain evidence="1 2">DSM 16841</strain>
    </source>
</reference>
<evidence type="ECO:0000313" key="2">
    <source>
        <dbReference type="Proteomes" id="UP000003561"/>
    </source>
</evidence>
<proteinExistence type="predicted"/>
<sequence length="42" mass="5013">MCISNEQCQTRKKQHLAVYRQDAVYCGVEACRSKFPREEIHR</sequence>
<dbReference type="EMBL" id="ACFY01000110">
    <property type="protein sequence ID" value="EEG93285.1"/>
    <property type="molecule type" value="Genomic_DNA"/>
</dbReference>
<reference evidence="1 2" key="2">
    <citation type="submission" date="2009-03" db="EMBL/GenBank/DDBJ databases">
        <title>Draft genome sequence of Roseburia inulinivorans (DSM 16841).</title>
        <authorList>
            <person name="Sudarsanam P."/>
            <person name="Ley R."/>
            <person name="Guruge J."/>
            <person name="Turnbaugh P.J."/>
            <person name="Mahowald M."/>
            <person name="Liep D."/>
            <person name="Gordon J."/>
        </authorList>
    </citation>
    <scope>NUCLEOTIDE SEQUENCE [LARGE SCALE GENOMIC DNA]</scope>
    <source>
        <strain evidence="1 2">DSM 16841</strain>
    </source>
</reference>
<accession>C0FVU8</accession>
<organism evidence="1 2">
    <name type="scientific">Roseburia inulinivorans DSM 16841</name>
    <dbReference type="NCBI Taxonomy" id="622312"/>
    <lineage>
        <taxon>Bacteria</taxon>
        <taxon>Bacillati</taxon>
        <taxon>Bacillota</taxon>
        <taxon>Clostridia</taxon>
        <taxon>Lachnospirales</taxon>
        <taxon>Lachnospiraceae</taxon>
        <taxon>Roseburia</taxon>
    </lineage>
</organism>
<comment type="caution">
    <text evidence="1">The sequence shown here is derived from an EMBL/GenBank/DDBJ whole genome shotgun (WGS) entry which is preliminary data.</text>
</comment>
<gene>
    <name evidence="1" type="ORF">ROSEINA2194_02873</name>
</gene>
<protein>
    <submittedName>
        <fullName evidence="1">Uncharacterized protein</fullName>
    </submittedName>
</protein>
<name>C0FVU8_9FIRM</name>
<dbReference type="AlphaFoldDB" id="C0FVU8"/>
<dbReference type="Proteomes" id="UP000003561">
    <property type="component" value="Unassembled WGS sequence"/>
</dbReference>
<evidence type="ECO:0000313" key="1">
    <source>
        <dbReference type="EMBL" id="EEG93285.1"/>
    </source>
</evidence>